<keyword evidence="7" id="KW-0276">Fatty acid metabolism</keyword>
<keyword evidence="5" id="KW-0285">Flavoprotein</keyword>
<dbReference type="Gene3D" id="1.10.540.10">
    <property type="entry name" value="Acyl-CoA dehydrogenase/oxidase, N-terminal domain"/>
    <property type="match status" value="1"/>
</dbReference>
<dbReference type="Pfam" id="PF22924">
    <property type="entry name" value="ACOX_C_alpha1"/>
    <property type="match status" value="1"/>
</dbReference>
<evidence type="ECO:0000259" key="12">
    <source>
        <dbReference type="Pfam" id="PF02770"/>
    </source>
</evidence>
<evidence type="ECO:0000313" key="15">
    <source>
        <dbReference type="Proteomes" id="UP000307768"/>
    </source>
</evidence>
<dbReference type="Proteomes" id="UP000307768">
    <property type="component" value="Unassembled WGS sequence"/>
</dbReference>
<evidence type="ECO:0000256" key="1">
    <source>
        <dbReference type="ARBA" id="ARBA00001974"/>
    </source>
</evidence>
<evidence type="ECO:0000256" key="5">
    <source>
        <dbReference type="ARBA" id="ARBA00022630"/>
    </source>
</evidence>
<dbReference type="GO" id="GO:0055088">
    <property type="term" value="P:lipid homeostasis"/>
    <property type="evidence" value="ECO:0007669"/>
    <property type="project" value="TreeGrafter"/>
</dbReference>
<dbReference type="GO" id="GO:0003997">
    <property type="term" value="F:acyl-CoA oxidase activity"/>
    <property type="evidence" value="ECO:0007669"/>
    <property type="project" value="UniProtKB-EC"/>
</dbReference>
<evidence type="ECO:0000256" key="9">
    <source>
        <dbReference type="ARBA" id="ARBA00023098"/>
    </source>
</evidence>
<evidence type="ECO:0000256" key="8">
    <source>
        <dbReference type="ARBA" id="ARBA00023002"/>
    </source>
</evidence>
<dbReference type="EC" id="1.3.3.6" evidence="4"/>
<comment type="caution">
    <text evidence="14">The sequence shown here is derived from an EMBL/GenBank/DDBJ whole genome shotgun (WGS) entry which is preliminary data.</text>
</comment>
<evidence type="ECO:0000256" key="10">
    <source>
        <dbReference type="ARBA" id="ARBA00023140"/>
    </source>
</evidence>
<comment type="similarity">
    <text evidence="3">Belongs to the acyl-CoA oxidase family.</text>
</comment>
<keyword evidence="8" id="KW-0560">Oxidoreductase</keyword>
<dbReference type="Gene3D" id="2.40.110.10">
    <property type="entry name" value="Butyryl-CoA Dehydrogenase, subunit A, domain 2"/>
    <property type="match status" value="1"/>
</dbReference>
<dbReference type="InterPro" id="IPR002655">
    <property type="entry name" value="Acyl-CoA_oxidase_C"/>
</dbReference>
<comment type="subcellular location">
    <subcellularLocation>
        <location evidence="2">Peroxisome</location>
    </subcellularLocation>
</comment>
<evidence type="ECO:0000256" key="6">
    <source>
        <dbReference type="ARBA" id="ARBA00022827"/>
    </source>
</evidence>
<dbReference type="SUPFAM" id="SSF56645">
    <property type="entry name" value="Acyl-CoA dehydrogenase NM domain-like"/>
    <property type="match status" value="1"/>
</dbReference>
<dbReference type="Gene3D" id="1.20.140.10">
    <property type="entry name" value="Butyryl-CoA Dehydrogenase, subunit A, domain 3"/>
    <property type="match status" value="2"/>
</dbReference>
<dbReference type="InterPro" id="IPR009100">
    <property type="entry name" value="AcylCoA_DH/oxidase_NM_dom_sf"/>
</dbReference>
<evidence type="ECO:0000259" key="13">
    <source>
        <dbReference type="Pfam" id="PF22924"/>
    </source>
</evidence>
<reference evidence="14 15" key="1">
    <citation type="submission" date="2019-09" db="EMBL/GenBank/DDBJ databases">
        <title>Mumia zhuanghuii sp. nov. isolated from the intestinal contents of plateau pika (Ochotona curzoniae) in the Qinghai-Tibet plateau of China.</title>
        <authorList>
            <person name="Tian Z."/>
        </authorList>
    </citation>
    <scope>NUCLEOTIDE SEQUENCE [LARGE SCALE GENOMIC DNA]</scope>
    <source>
        <strain evidence="15">350</strain>
    </source>
</reference>
<dbReference type="InterPro" id="IPR046373">
    <property type="entry name" value="Acyl-CoA_Oxase/DH_mid-dom_sf"/>
</dbReference>
<evidence type="ECO:0000256" key="3">
    <source>
        <dbReference type="ARBA" id="ARBA00006288"/>
    </source>
</evidence>
<comment type="cofactor">
    <cofactor evidence="1">
        <name>FAD</name>
        <dbReference type="ChEBI" id="CHEBI:57692"/>
    </cofactor>
</comment>
<dbReference type="SUPFAM" id="SSF47203">
    <property type="entry name" value="Acyl-CoA dehydrogenase C-terminal domain-like"/>
    <property type="match status" value="2"/>
</dbReference>
<dbReference type="PIRSF" id="PIRSF000168">
    <property type="entry name" value="Acyl-CoA_oxidase"/>
    <property type="match status" value="1"/>
</dbReference>
<dbReference type="RefSeq" id="WP_149767368.1">
    <property type="nucleotide sequence ID" value="NZ_VDFQ02000001.1"/>
</dbReference>
<dbReference type="PANTHER" id="PTHR10909">
    <property type="entry name" value="ELECTRON TRANSPORT OXIDOREDUCTASE"/>
    <property type="match status" value="1"/>
</dbReference>
<gene>
    <name evidence="14" type="ORF">FE697_000780</name>
</gene>
<accession>A0A5Q6S2G9</accession>
<evidence type="ECO:0000259" key="11">
    <source>
        <dbReference type="Pfam" id="PF01756"/>
    </source>
</evidence>
<organism evidence="14 15">
    <name type="scientific">Mumia zhuanghuii</name>
    <dbReference type="NCBI Taxonomy" id="2585211"/>
    <lineage>
        <taxon>Bacteria</taxon>
        <taxon>Bacillati</taxon>
        <taxon>Actinomycetota</taxon>
        <taxon>Actinomycetes</taxon>
        <taxon>Propionibacteriales</taxon>
        <taxon>Nocardioidaceae</taxon>
        <taxon>Mumia</taxon>
    </lineage>
</organism>
<dbReference type="AlphaFoldDB" id="A0A5Q6S2G9"/>
<dbReference type="InterPro" id="IPR012258">
    <property type="entry name" value="Acyl-CoA_oxidase"/>
</dbReference>
<evidence type="ECO:0000256" key="7">
    <source>
        <dbReference type="ARBA" id="ARBA00022832"/>
    </source>
</evidence>
<keyword evidence="10" id="KW-0576">Peroxisome</keyword>
<dbReference type="InterPro" id="IPR037069">
    <property type="entry name" value="AcylCoA_DH/ox_N_sf"/>
</dbReference>
<dbReference type="Pfam" id="PF02770">
    <property type="entry name" value="Acyl-CoA_dh_M"/>
    <property type="match status" value="1"/>
</dbReference>
<dbReference type="OrthoDB" id="1144545at2"/>
<evidence type="ECO:0000256" key="2">
    <source>
        <dbReference type="ARBA" id="ARBA00004275"/>
    </source>
</evidence>
<dbReference type="FunFam" id="1.20.140.10:FF:000010">
    <property type="entry name" value="Acyl-coenzyme A oxidase"/>
    <property type="match status" value="1"/>
</dbReference>
<dbReference type="InterPro" id="IPR055060">
    <property type="entry name" value="ACOX_C_alpha1"/>
</dbReference>
<protein>
    <recommendedName>
        <fullName evidence="4">acyl-CoA oxidase</fullName>
        <ecNumber evidence="4">1.3.3.6</ecNumber>
    </recommendedName>
</protein>
<feature type="domain" description="Acyl-CoA oxidase C-alpha1" evidence="13">
    <location>
        <begin position="280"/>
        <end position="445"/>
    </location>
</feature>
<keyword evidence="6" id="KW-0274">FAD</keyword>
<dbReference type="Pfam" id="PF01756">
    <property type="entry name" value="ACOX"/>
    <property type="match status" value="1"/>
</dbReference>
<dbReference type="GO" id="GO:0033540">
    <property type="term" value="P:fatty acid beta-oxidation using acyl-CoA oxidase"/>
    <property type="evidence" value="ECO:0007669"/>
    <property type="project" value="TreeGrafter"/>
</dbReference>
<dbReference type="GO" id="GO:0005504">
    <property type="term" value="F:fatty acid binding"/>
    <property type="evidence" value="ECO:0007669"/>
    <property type="project" value="TreeGrafter"/>
</dbReference>
<feature type="domain" description="Acyl-CoA oxidase/dehydrogenase middle" evidence="12">
    <location>
        <begin position="130"/>
        <end position="244"/>
    </location>
</feature>
<name>A0A5Q6S2G9_9ACTN</name>
<evidence type="ECO:0000313" key="14">
    <source>
        <dbReference type="EMBL" id="KAA1424500.1"/>
    </source>
</evidence>
<dbReference type="InterPro" id="IPR006091">
    <property type="entry name" value="Acyl-CoA_Oxase/DH_mid-dom"/>
</dbReference>
<evidence type="ECO:0000256" key="4">
    <source>
        <dbReference type="ARBA" id="ARBA00012870"/>
    </source>
</evidence>
<dbReference type="GO" id="GO:0071949">
    <property type="term" value="F:FAD binding"/>
    <property type="evidence" value="ECO:0007669"/>
    <property type="project" value="InterPro"/>
</dbReference>
<dbReference type="InterPro" id="IPR036250">
    <property type="entry name" value="AcylCo_DH-like_C"/>
</dbReference>
<proteinExistence type="inferred from homology"/>
<dbReference type="FunFam" id="2.40.110.10:FF:000005">
    <property type="entry name" value="Acyl-coenzyme A oxidase"/>
    <property type="match status" value="1"/>
</dbReference>
<keyword evidence="9" id="KW-0443">Lipid metabolism</keyword>
<dbReference type="EMBL" id="VDFQ02000001">
    <property type="protein sequence ID" value="KAA1424500.1"/>
    <property type="molecule type" value="Genomic_DNA"/>
</dbReference>
<dbReference type="FunFam" id="1.20.140.10:FF:000007">
    <property type="entry name" value="Acyl-coenzyme A oxidase"/>
    <property type="match status" value="1"/>
</dbReference>
<feature type="domain" description="Acyl-CoA oxidase C-terminal" evidence="11">
    <location>
        <begin position="513"/>
        <end position="639"/>
    </location>
</feature>
<sequence length="645" mass="68568">MADLVAPLRAALDGPYADARASARRLLTETGTLTDPTLSLDEQRSRTRDAVLALASSDVPAAGFAKAHGGTGDIGASLVGFEMLVYADVSLMVKAGVQWGLFGGAIENLGTARHHNEHLADVISGDLLGCFAMTETGHGSDVQSIETTATYDVASGEIVVHSPSPSARKDYIGGAAHDATMAAVFAQLVTGGPGEEPTSRGVHCVLVPIRDADGRDLPGVTTSDCGVKGGLNGVDNGRIVFDQVRVPRSNLLDQYATVAEDGTYTSPIDNPNRRFFTMLGTLIRGRVSIAGASGAASRQALAIAVRYALKRRQFAAPGAAADEDGGEILLMDYRTHQRRLLPALARSYALQTAQNELVTTLARIQEAGADADPREQRELEALAAGLKAYASWHASATIQQCREACGGAGYLAANRLTTLKADTDVFTTFEGDNTVLMQLVGKELLTGYADEVRGLDPVGMVSFAVSNAAEVVLERTAVAPLVARLRDAARREGDEPDLLDRGTQLALLTDREEHLLETLARRMQAARKASGADAFAAVNSAQDHLVHLGRAHVERVVLEAFAAAVAEVEDDTVRTVLDAVCDLYAVSVVEDDKAWFLEHRRLSVGRAKNATVVVNELCERLRPYAADLVDAFGIPEHLLDVEMLG</sequence>